<feature type="signal peptide" evidence="1">
    <location>
        <begin position="1"/>
        <end position="23"/>
    </location>
</feature>
<evidence type="ECO:0000313" key="2">
    <source>
        <dbReference type="EMBL" id="OWA51565.1"/>
    </source>
</evidence>
<comment type="caution">
    <text evidence="2">The sequence shown here is derived from an EMBL/GenBank/DDBJ whole genome shotgun (WGS) entry which is preliminary data.</text>
</comment>
<gene>
    <name evidence="2" type="ORF">BV898_16042</name>
</gene>
<sequence length="80" mass="9451">MNTLRIVLLIALLLQACFVVVESARTFRFRCSRELSDRRCDRMCDRESGSPRGECEYRRHERACTCGRFREFNGPREFNG</sequence>
<organism evidence="2 3">
    <name type="scientific">Hypsibius exemplaris</name>
    <name type="common">Freshwater tardigrade</name>
    <dbReference type="NCBI Taxonomy" id="2072580"/>
    <lineage>
        <taxon>Eukaryota</taxon>
        <taxon>Metazoa</taxon>
        <taxon>Ecdysozoa</taxon>
        <taxon>Tardigrada</taxon>
        <taxon>Eutardigrada</taxon>
        <taxon>Parachela</taxon>
        <taxon>Hypsibioidea</taxon>
        <taxon>Hypsibiidae</taxon>
        <taxon>Hypsibius</taxon>
    </lineage>
</organism>
<feature type="chain" id="PRO_5040881796" description="Invertebrate defensins family profile domain-containing protein" evidence="1">
    <location>
        <begin position="24"/>
        <end position="80"/>
    </location>
</feature>
<accession>A0A9X6NCS9</accession>
<reference evidence="3" key="1">
    <citation type="submission" date="2017-01" db="EMBL/GenBank/DDBJ databases">
        <title>Comparative genomics of anhydrobiosis in the tardigrade Hypsibius dujardini.</title>
        <authorList>
            <person name="Yoshida Y."/>
            <person name="Koutsovoulos G."/>
            <person name="Laetsch D."/>
            <person name="Stevens L."/>
            <person name="Kumar S."/>
            <person name="Horikawa D."/>
            <person name="Ishino K."/>
            <person name="Komine S."/>
            <person name="Tomita M."/>
            <person name="Blaxter M."/>
            <person name="Arakawa K."/>
        </authorList>
    </citation>
    <scope>NUCLEOTIDE SEQUENCE [LARGE SCALE GENOMIC DNA]</scope>
    <source>
        <strain evidence="3">Z151</strain>
    </source>
</reference>
<keyword evidence="3" id="KW-1185">Reference proteome</keyword>
<proteinExistence type="predicted"/>
<dbReference type="Proteomes" id="UP000192578">
    <property type="component" value="Unassembled WGS sequence"/>
</dbReference>
<dbReference type="AlphaFoldDB" id="A0A9X6NCS9"/>
<name>A0A9X6NCS9_HYPEX</name>
<evidence type="ECO:0008006" key="4">
    <source>
        <dbReference type="Google" id="ProtNLM"/>
    </source>
</evidence>
<evidence type="ECO:0000256" key="1">
    <source>
        <dbReference type="SAM" id="SignalP"/>
    </source>
</evidence>
<keyword evidence="1" id="KW-0732">Signal</keyword>
<dbReference type="PROSITE" id="PS51257">
    <property type="entry name" value="PROKAR_LIPOPROTEIN"/>
    <property type="match status" value="1"/>
</dbReference>
<evidence type="ECO:0000313" key="3">
    <source>
        <dbReference type="Proteomes" id="UP000192578"/>
    </source>
</evidence>
<dbReference type="EMBL" id="MTYJ01000231">
    <property type="protein sequence ID" value="OWA51565.1"/>
    <property type="molecule type" value="Genomic_DNA"/>
</dbReference>
<protein>
    <recommendedName>
        <fullName evidence="4">Invertebrate defensins family profile domain-containing protein</fullName>
    </recommendedName>
</protein>